<evidence type="ECO:0000313" key="2">
    <source>
        <dbReference type="EMBL" id="MEL0630484.1"/>
    </source>
</evidence>
<dbReference type="Proteomes" id="UP001369082">
    <property type="component" value="Unassembled WGS sequence"/>
</dbReference>
<dbReference type="PANTHER" id="PTHR43179">
    <property type="entry name" value="RHAMNOSYLTRANSFERASE WBBL"/>
    <property type="match status" value="1"/>
</dbReference>
<evidence type="ECO:0000259" key="1">
    <source>
        <dbReference type="Pfam" id="PF00535"/>
    </source>
</evidence>
<dbReference type="Gene3D" id="3.90.550.10">
    <property type="entry name" value="Spore Coat Polysaccharide Biosynthesis Protein SpsA, Chain A"/>
    <property type="match status" value="2"/>
</dbReference>
<dbReference type="RefSeq" id="WP_341598612.1">
    <property type="nucleotide sequence ID" value="NZ_JBAKAZ010000059.1"/>
</dbReference>
<dbReference type="Pfam" id="PF00535">
    <property type="entry name" value="Glycos_transf_2"/>
    <property type="match status" value="1"/>
</dbReference>
<sequence length="565" mass="65236">MKKYLNHSLINPIRQKLRNIPFFVNLYQRYFTDLPRDLDKPEKLITPTQNKILAALEIKSSPLTILLTLNDYNDVTDYSVIKETIKSVLLQSYQNWLVIVPEHVHKEVEGMDERIVIQSHISSVDDMYIGEVYAGDCLHPHALKAFVHYIQSGTDLIYCDHDVINKSGKYNTPQYKSQWNSELAYSTFYMGCLTLYRLSLFNELSHWLQFKSHYQRLLYLREVSLLNVQHIALTLYHQLNTPLNLTDESDILAVNTHLAKQGVIAEKGLIEGSYKLNWPLPEIAPLVSIIIPTKNGKELVKQCIDTLYDKTLYTNFEVLLVDNQSDDQLALSYFNELVAEKKVRLLKYDAKFNYSAINNFAVKQAKGELLVLLNNDVEVISSLWLTEMVAQLMRPSIGCVGAKLYYANDTVQHAGVIVGLGRCAGHSHKLYQRSDDGYMQRLKLVQNYTAVTAACLGVRKSVYNKVNGLNERSLAVAYNDVDFCLKVKAAGFDNIWSPYIELYHHESVSRPCDYQLEEHQRYLSEVEYMQRTWQVDNYIDPAYSPWLTMISEDFSEQFPTYFYVN</sequence>
<name>A0ABU9GT23_9GAMM</name>
<gene>
    <name evidence="2" type="ORF">V6256_12780</name>
</gene>
<feature type="domain" description="Glycosyltransferase 2-like" evidence="1">
    <location>
        <begin position="288"/>
        <end position="416"/>
    </location>
</feature>
<dbReference type="PANTHER" id="PTHR43179:SF7">
    <property type="entry name" value="RHAMNOSYLTRANSFERASE WBBL"/>
    <property type="match status" value="1"/>
</dbReference>
<dbReference type="EMBL" id="JBAKAZ010000059">
    <property type="protein sequence ID" value="MEL0630484.1"/>
    <property type="molecule type" value="Genomic_DNA"/>
</dbReference>
<reference evidence="2 3" key="1">
    <citation type="submission" date="2024-02" db="EMBL/GenBank/DDBJ databases">
        <title>Bacteria isolated from the canopy kelp, Nereocystis luetkeana.</title>
        <authorList>
            <person name="Pfister C.A."/>
            <person name="Younker I.T."/>
            <person name="Light S.H."/>
        </authorList>
    </citation>
    <scope>NUCLEOTIDE SEQUENCE [LARGE SCALE GENOMIC DNA]</scope>
    <source>
        <strain evidence="2 3">TI.1.05</strain>
    </source>
</reference>
<dbReference type="InterPro" id="IPR029044">
    <property type="entry name" value="Nucleotide-diphossugar_trans"/>
</dbReference>
<dbReference type="InterPro" id="IPR001173">
    <property type="entry name" value="Glyco_trans_2-like"/>
</dbReference>
<comment type="caution">
    <text evidence="2">The sequence shown here is derived from an EMBL/GenBank/DDBJ whole genome shotgun (WGS) entry which is preliminary data.</text>
</comment>
<evidence type="ECO:0000313" key="3">
    <source>
        <dbReference type="Proteomes" id="UP001369082"/>
    </source>
</evidence>
<protein>
    <submittedName>
        <fullName evidence="2">Glycosyltransferase family 2 protein</fullName>
    </submittedName>
</protein>
<dbReference type="CDD" id="cd04186">
    <property type="entry name" value="GT_2_like_c"/>
    <property type="match status" value="1"/>
</dbReference>
<keyword evidence="3" id="KW-1185">Reference proteome</keyword>
<accession>A0ABU9GT23</accession>
<proteinExistence type="predicted"/>
<dbReference type="SUPFAM" id="SSF53448">
    <property type="entry name" value="Nucleotide-diphospho-sugar transferases"/>
    <property type="match status" value="2"/>
</dbReference>
<organism evidence="2 3">
    <name type="scientific">Psychromonas aquatilis</name>
    <dbReference type="NCBI Taxonomy" id="2005072"/>
    <lineage>
        <taxon>Bacteria</taxon>
        <taxon>Pseudomonadati</taxon>
        <taxon>Pseudomonadota</taxon>
        <taxon>Gammaproteobacteria</taxon>
        <taxon>Alteromonadales</taxon>
        <taxon>Psychromonadaceae</taxon>
        <taxon>Psychromonas</taxon>
    </lineage>
</organism>